<dbReference type="InterPro" id="IPR050192">
    <property type="entry name" value="CopG/NikR_regulator"/>
</dbReference>
<protein>
    <recommendedName>
        <fullName evidence="7">Putative nickel-responsive regulator</fullName>
    </recommendedName>
</protein>
<evidence type="ECO:0000256" key="4">
    <source>
        <dbReference type="ARBA" id="ARBA00023015"/>
    </source>
</evidence>
<dbReference type="HAMAP" id="MF_00476">
    <property type="entry name" value="NikR"/>
    <property type="match status" value="1"/>
</dbReference>
<dbReference type="CDD" id="cd22231">
    <property type="entry name" value="RHH_NikR_HicB-like"/>
    <property type="match status" value="1"/>
</dbReference>
<dbReference type="InterPro" id="IPR027271">
    <property type="entry name" value="Acetolactate_synth/TF_NikR_C"/>
</dbReference>
<feature type="binding site" evidence="7">
    <location>
        <position position="92"/>
    </location>
    <ligand>
        <name>Ni(2+)</name>
        <dbReference type="ChEBI" id="CHEBI:49786"/>
    </ligand>
</feature>
<dbReference type="PANTHER" id="PTHR34719:SF2">
    <property type="entry name" value="NICKEL-RESPONSIVE REGULATOR"/>
    <property type="match status" value="1"/>
</dbReference>
<dbReference type="PANTHER" id="PTHR34719">
    <property type="entry name" value="NICKEL-RESPONSIVE REGULATOR"/>
    <property type="match status" value="1"/>
</dbReference>
<comment type="caution">
    <text evidence="10">The sequence shown here is derived from an EMBL/GenBank/DDBJ whole genome shotgun (WGS) entry which is preliminary data.</text>
</comment>
<dbReference type="InterPro" id="IPR013321">
    <property type="entry name" value="Arc_rbn_hlx_hlx"/>
</dbReference>
<dbReference type="Gene3D" id="1.10.1220.10">
    <property type="entry name" value="Met repressor-like"/>
    <property type="match status" value="1"/>
</dbReference>
<evidence type="ECO:0000259" key="8">
    <source>
        <dbReference type="Pfam" id="PF01402"/>
    </source>
</evidence>
<dbReference type="NCBIfam" id="NF001884">
    <property type="entry name" value="PRK00630.1"/>
    <property type="match status" value="1"/>
</dbReference>
<keyword evidence="5 7" id="KW-0238">DNA-binding</keyword>
<dbReference type="SUPFAM" id="SSF55021">
    <property type="entry name" value="ACT-like"/>
    <property type="match status" value="1"/>
</dbReference>
<reference evidence="10" key="1">
    <citation type="submission" date="2018-12" db="EMBL/GenBank/DDBJ databases">
        <authorList>
            <person name="Sun L."/>
            <person name="Chen Z."/>
        </authorList>
    </citation>
    <scope>NUCLEOTIDE SEQUENCE [LARGE SCALE GENOMIC DNA]</scope>
    <source>
        <strain evidence="10">3-2-2</strain>
    </source>
</reference>
<dbReference type="SUPFAM" id="SSF47598">
    <property type="entry name" value="Ribbon-helix-helix"/>
    <property type="match status" value="1"/>
</dbReference>
<keyword evidence="2 7" id="KW-0533">Nickel</keyword>
<dbReference type="NCBIfam" id="NF002815">
    <property type="entry name" value="PRK02967.1"/>
    <property type="match status" value="1"/>
</dbReference>
<accession>A0A429Y003</accession>
<evidence type="ECO:0000256" key="3">
    <source>
        <dbReference type="ARBA" id="ARBA00022723"/>
    </source>
</evidence>
<evidence type="ECO:0000313" key="11">
    <source>
        <dbReference type="Proteomes" id="UP000287156"/>
    </source>
</evidence>
<comment type="similarity">
    <text evidence="1 7">Belongs to the transcriptional regulatory CopG/NikR family.</text>
</comment>
<dbReference type="NCBIfam" id="NF002169">
    <property type="entry name" value="PRK01002.1"/>
    <property type="match status" value="1"/>
</dbReference>
<feature type="binding site" evidence="7">
    <location>
        <position position="100"/>
    </location>
    <ligand>
        <name>Ni(2+)</name>
        <dbReference type="ChEBI" id="CHEBI:49786"/>
    </ligand>
</feature>
<comment type="cofactor">
    <cofactor evidence="7">
        <name>Ni(2+)</name>
        <dbReference type="ChEBI" id="CHEBI:49786"/>
    </cofactor>
    <text evidence="7">Binds 1 nickel ion per subunit.</text>
</comment>
<dbReference type="InterPro" id="IPR045865">
    <property type="entry name" value="ACT-like_dom_sf"/>
</dbReference>
<evidence type="ECO:0000256" key="5">
    <source>
        <dbReference type="ARBA" id="ARBA00023125"/>
    </source>
</evidence>
<proteinExistence type="inferred from homology"/>
<feature type="binding site" evidence="7">
    <location>
        <position position="94"/>
    </location>
    <ligand>
        <name>Ni(2+)</name>
        <dbReference type="ChEBI" id="CHEBI:49786"/>
    </ligand>
</feature>
<feature type="binding site" evidence="7">
    <location>
        <position position="81"/>
    </location>
    <ligand>
        <name>Ni(2+)</name>
        <dbReference type="ChEBI" id="CHEBI:49786"/>
    </ligand>
</feature>
<dbReference type="Pfam" id="PF01402">
    <property type="entry name" value="RHH_1"/>
    <property type="match status" value="1"/>
</dbReference>
<dbReference type="Gene3D" id="3.30.70.1150">
    <property type="entry name" value="ACT-like. Chain A, domain 2"/>
    <property type="match status" value="1"/>
</dbReference>
<organism evidence="10 11">
    <name type="scientific">Siminovitchia acidinfaciens</name>
    <dbReference type="NCBI Taxonomy" id="2321395"/>
    <lineage>
        <taxon>Bacteria</taxon>
        <taxon>Bacillati</taxon>
        <taxon>Bacillota</taxon>
        <taxon>Bacilli</taxon>
        <taxon>Bacillales</taxon>
        <taxon>Bacillaceae</taxon>
        <taxon>Siminovitchia</taxon>
    </lineage>
</organism>
<dbReference type="EMBL" id="QYTV02000004">
    <property type="protein sequence ID" value="RST74366.1"/>
    <property type="molecule type" value="Genomic_DNA"/>
</dbReference>
<dbReference type="Pfam" id="PF08753">
    <property type="entry name" value="NikR_C"/>
    <property type="match status" value="1"/>
</dbReference>
<dbReference type="NCBIfam" id="NF003381">
    <property type="entry name" value="PRK04460.1"/>
    <property type="match status" value="1"/>
</dbReference>
<dbReference type="GO" id="GO:0016151">
    <property type="term" value="F:nickel cation binding"/>
    <property type="evidence" value="ECO:0007669"/>
    <property type="project" value="UniProtKB-UniRule"/>
</dbReference>
<evidence type="ECO:0000256" key="1">
    <source>
        <dbReference type="ARBA" id="ARBA00008478"/>
    </source>
</evidence>
<sequence>MENSTLKRFGISMEGRLLRKFDRLVKEKGYENRSEAIRDLVRDALIQHSWEKDDQIVAGSILLFYDHHKRNLLEELTKTQHDMHDIIMSTTHFHLDHTNCLELIIVKGKAKDIQLLSNKLTSLKGVQYGKFTVAPIGNI</sequence>
<dbReference type="OrthoDB" id="9806294at2"/>
<evidence type="ECO:0000259" key="9">
    <source>
        <dbReference type="Pfam" id="PF08753"/>
    </source>
</evidence>
<keyword evidence="11" id="KW-1185">Reference proteome</keyword>
<gene>
    <name evidence="10" type="primary">nikR</name>
    <name evidence="10" type="ORF">D4T97_011920</name>
</gene>
<keyword evidence="6 7" id="KW-0804">Transcription</keyword>
<dbReference type="GO" id="GO:0003677">
    <property type="term" value="F:DNA binding"/>
    <property type="evidence" value="ECO:0007669"/>
    <property type="project" value="UniProtKB-KW"/>
</dbReference>
<keyword evidence="4 7" id="KW-0805">Transcription regulation</keyword>
<dbReference type="InterPro" id="IPR022988">
    <property type="entry name" value="Ni_resp_reg_NikR"/>
</dbReference>
<dbReference type="InterPro" id="IPR010985">
    <property type="entry name" value="Ribbon_hlx_hlx"/>
</dbReference>
<keyword evidence="3 7" id="KW-0479">Metal-binding</keyword>
<evidence type="ECO:0000256" key="6">
    <source>
        <dbReference type="ARBA" id="ARBA00023163"/>
    </source>
</evidence>
<dbReference type="InterPro" id="IPR002145">
    <property type="entry name" value="CopG"/>
</dbReference>
<dbReference type="Proteomes" id="UP000287156">
    <property type="component" value="Unassembled WGS sequence"/>
</dbReference>
<dbReference type="GO" id="GO:0003700">
    <property type="term" value="F:DNA-binding transcription factor activity"/>
    <property type="evidence" value="ECO:0007669"/>
    <property type="project" value="UniProtKB-UniRule"/>
</dbReference>
<dbReference type="AlphaFoldDB" id="A0A429Y003"/>
<evidence type="ECO:0000256" key="2">
    <source>
        <dbReference type="ARBA" id="ARBA00022596"/>
    </source>
</evidence>
<evidence type="ECO:0000313" key="10">
    <source>
        <dbReference type="EMBL" id="RST74366.1"/>
    </source>
</evidence>
<dbReference type="RefSeq" id="WP_126050952.1">
    <property type="nucleotide sequence ID" value="NZ_QYTV02000004.1"/>
</dbReference>
<dbReference type="InterPro" id="IPR014864">
    <property type="entry name" value="TF_NikR_Ni-bd_C"/>
</dbReference>
<dbReference type="GO" id="GO:0010045">
    <property type="term" value="P:response to nickel cation"/>
    <property type="evidence" value="ECO:0007669"/>
    <property type="project" value="InterPro"/>
</dbReference>
<comment type="function">
    <text evidence="7">Transcriptional regulator.</text>
</comment>
<feature type="domain" description="Transcription factor NikR nickel binding C-terminal" evidence="9">
    <location>
        <begin position="58"/>
        <end position="133"/>
    </location>
</feature>
<name>A0A429Y003_9BACI</name>
<feature type="domain" description="Ribbon-helix-helix protein CopG" evidence="8">
    <location>
        <begin position="7"/>
        <end position="47"/>
    </location>
</feature>
<evidence type="ECO:0000256" key="7">
    <source>
        <dbReference type="HAMAP-Rule" id="MF_00476"/>
    </source>
</evidence>